<keyword evidence="4" id="KW-1185">Reference proteome</keyword>
<keyword evidence="2" id="KW-1133">Transmembrane helix</keyword>
<organism evidence="3 4">
    <name type="scientific">Actinoplanes subglobosus</name>
    <dbReference type="NCBI Taxonomy" id="1547892"/>
    <lineage>
        <taxon>Bacteria</taxon>
        <taxon>Bacillati</taxon>
        <taxon>Actinomycetota</taxon>
        <taxon>Actinomycetes</taxon>
        <taxon>Micromonosporales</taxon>
        <taxon>Micromonosporaceae</taxon>
        <taxon>Actinoplanes</taxon>
    </lineage>
</organism>
<evidence type="ECO:0008006" key="5">
    <source>
        <dbReference type="Google" id="ProtNLM"/>
    </source>
</evidence>
<proteinExistence type="predicted"/>
<feature type="compositionally biased region" description="Low complexity" evidence="1">
    <location>
        <begin position="31"/>
        <end position="45"/>
    </location>
</feature>
<accession>A0ABV8IIT0</accession>
<feature type="transmembrane region" description="Helical" evidence="2">
    <location>
        <begin position="496"/>
        <end position="516"/>
    </location>
</feature>
<feature type="compositionally biased region" description="Low complexity" evidence="1">
    <location>
        <begin position="434"/>
        <end position="453"/>
    </location>
</feature>
<feature type="compositionally biased region" description="Polar residues" evidence="1">
    <location>
        <begin position="463"/>
        <end position="472"/>
    </location>
</feature>
<feature type="compositionally biased region" description="Polar residues" evidence="1">
    <location>
        <begin position="378"/>
        <end position="388"/>
    </location>
</feature>
<gene>
    <name evidence="3" type="ORF">ACFO0C_02575</name>
</gene>
<keyword evidence="2" id="KW-0812">Transmembrane</keyword>
<dbReference type="RefSeq" id="WP_378064838.1">
    <property type="nucleotide sequence ID" value="NZ_JBHSBL010000003.1"/>
</dbReference>
<feature type="region of interest" description="Disordered" evidence="1">
    <location>
        <begin position="368"/>
        <end position="491"/>
    </location>
</feature>
<reference evidence="4" key="1">
    <citation type="journal article" date="2019" name="Int. J. Syst. Evol. Microbiol.">
        <title>The Global Catalogue of Microorganisms (GCM) 10K type strain sequencing project: providing services to taxonomists for standard genome sequencing and annotation.</title>
        <authorList>
            <consortium name="The Broad Institute Genomics Platform"/>
            <consortium name="The Broad Institute Genome Sequencing Center for Infectious Disease"/>
            <person name="Wu L."/>
            <person name="Ma J."/>
        </authorList>
    </citation>
    <scope>NUCLEOTIDE SEQUENCE [LARGE SCALE GENOMIC DNA]</scope>
    <source>
        <strain evidence="4">TBRC 5832</strain>
    </source>
</reference>
<evidence type="ECO:0000256" key="1">
    <source>
        <dbReference type="SAM" id="MobiDB-lite"/>
    </source>
</evidence>
<sequence length="524" mass="52686">MTPPACGRPAHYAAQSSAELLRIDRLDLGSGTAASSGKGGAAESRGGPGGAGANPIVGGVGLGESRAVLIADGKVNSGSAARTLNGKVAGSKDRADLVLQKAPPVSPQATSRRTGSKRFGPMRVGDGKLSARAVWAHGMACGNAVGDTSSASAEISRVTLAGGGSAALARVPEKVTSRSGTAMRLHGGAPQSVASATITAGRISLVDNEVRIRVLRAPQLRVSMTAAGRSRVDYQPAVVEVTGTNSKRTRLTTPGDHIDITLSNEMRPLESLPPRLEPIGDLPLPKVSDLPVTEQTPTPGNEPGSTLRISLGEVRQATRGKAIAARVTAIRVILTRNVDSTRPQTGIAPSSVAADLGIGMLTAAAVAPHGKTSGKPGPTSTKGHSSGWGNAADSASPHGTPSQSSTKEQNTHNAARGSTPVQASRAPKGDTAAKGDTAGRGATAGRGSTATRGHATRGDTSSRGDVPSQNGTPGDADASPGKASSSTDLPLTGPRVVSLLIAGSTLIIVGVAAVVLSSRRRKRT</sequence>
<feature type="region of interest" description="Disordered" evidence="1">
    <location>
        <begin position="103"/>
        <end position="123"/>
    </location>
</feature>
<comment type="caution">
    <text evidence="3">The sequence shown here is derived from an EMBL/GenBank/DDBJ whole genome shotgun (WGS) entry which is preliminary data.</text>
</comment>
<feature type="compositionally biased region" description="Polar residues" evidence="1">
    <location>
        <begin position="397"/>
        <end position="413"/>
    </location>
</feature>
<dbReference type="EMBL" id="JBHSBL010000003">
    <property type="protein sequence ID" value="MFC4063800.1"/>
    <property type="molecule type" value="Genomic_DNA"/>
</dbReference>
<evidence type="ECO:0000256" key="2">
    <source>
        <dbReference type="SAM" id="Phobius"/>
    </source>
</evidence>
<feature type="region of interest" description="Disordered" evidence="1">
    <location>
        <begin position="284"/>
        <end position="307"/>
    </location>
</feature>
<evidence type="ECO:0000313" key="4">
    <source>
        <dbReference type="Proteomes" id="UP001595867"/>
    </source>
</evidence>
<feature type="region of interest" description="Disordered" evidence="1">
    <location>
        <begin position="31"/>
        <end position="52"/>
    </location>
</feature>
<evidence type="ECO:0000313" key="3">
    <source>
        <dbReference type="EMBL" id="MFC4063800.1"/>
    </source>
</evidence>
<protein>
    <recommendedName>
        <fullName evidence="5">Gram-positive cocci surface proteins LPxTG domain-containing protein</fullName>
    </recommendedName>
</protein>
<dbReference type="Proteomes" id="UP001595867">
    <property type="component" value="Unassembled WGS sequence"/>
</dbReference>
<feature type="compositionally biased region" description="Polar residues" evidence="1">
    <location>
        <begin position="293"/>
        <end position="307"/>
    </location>
</feature>
<name>A0ABV8IIT0_9ACTN</name>
<keyword evidence="2" id="KW-0472">Membrane</keyword>